<dbReference type="AlphaFoldDB" id="A0A7W3SPS1"/>
<keyword evidence="1" id="KW-0175">Coiled coil</keyword>
<dbReference type="EMBL" id="JACJIP010000002">
    <property type="protein sequence ID" value="MBA9083967.1"/>
    <property type="molecule type" value="Genomic_DNA"/>
</dbReference>
<proteinExistence type="predicted"/>
<protein>
    <submittedName>
        <fullName evidence="2">Uncharacterized protein</fullName>
    </submittedName>
</protein>
<reference evidence="2 3" key="1">
    <citation type="submission" date="2020-08" db="EMBL/GenBank/DDBJ databases">
        <title>Genomic Encyclopedia of Type Strains, Phase III (KMG-III): the genomes of soil and plant-associated and newly described type strains.</title>
        <authorList>
            <person name="Whitman W."/>
        </authorList>
    </citation>
    <scope>NUCLEOTIDE SEQUENCE [LARGE SCALE GENOMIC DNA]</scope>
    <source>
        <strain evidence="2 3">CECT 8693</strain>
    </source>
</reference>
<dbReference type="PROSITE" id="PS51257">
    <property type="entry name" value="PROKAR_LIPOPROTEIN"/>
    <property type="match status" value="1"/>
</dbReference>
<organism evidence="2 3">
    <name type="scientific">Fontibacillus solani</name>
    <dbReference type="NCBI Taxonomy" id="1572857"/>
    <lineage>
        <taxon>Bacteria</taxon>
        <taxon>Bacillati</taxon>
        <taxon>Bacillota</taxon>
        <taxon>Bacilli</taxon>
        <taxon>Bacillales</taxon>
        <taxon>Paenibacillaceae</taxon>
        <taxon>Fontibacillus</taxon>
    </lineage>
</organism>
<accession>A0A7W3SPS1</accession>
<dbReference type="RefSeq" id="WP_182534083.1">
    <property type="nucleotide sequence ID" value="NZ_JACJIP010000002.1"/>
</dbReference>
<feature type="coiled-coil region" evidence="1">
    <location>
        <begin position="439"/>
        <end position="466"/>
    </location>
</feature>
<evidence type="ECO:0000313" key="2">
    <source>
        <dbReference type="EMBL" id="MBA9083967.1"/>
    </source>
</evidence>
<sequence>MKIMYRTHGIGLWVLIIMITFSLAGCSAKETQQITSGITSDIDQLTKQMQANFDEKLKYRGKKTLEGISDELLIFYADAPEGYESAVYHLNTNTGTVVEGISGMPLYNLFIQSRNLNELSFRAYLAAIEELVLPILKEKGYSVDSDLDQFFNGYIGDGFIEYQLFKDQSEDGNQYIVHVEPFTKVIKELGEVERFDDADEASSLTDDTYDTLDEAAALPAGDHLDDFIKIGYQIIEEQSFQAILQPWGNVRFVSGYLSDDKFKQPMYHIVDSEQEVLFTLPPDMNIRDLYFEGIKAVSFKDMNEDKMKDIIVIGEYSKDSQGQNKGMLVSVYFSSGEMYSSLPWYNDQLNNSGNNRSIQSVVAEGNKILKKILPSEDRREHTDENLDVLSSFICTDKLLSTGDLDYGAISESVYLFSYSTTFSESYLPSSVGACFAKNREELLVNNNTLKAQVEQYDQLMSDLSADINSYHYIETGGGTMWNIVNAYSYLQMEISLNQYAQGKALASRSNHPDLQIELESQWSEFHEQIKSVINNKYLGDRDNPIELSSEELDQIKEIEQQLNKNMPKFIKLVSNDSEAEALANWMMNKFSLDI</sequence>
<keyword evidence="3" id="KW-1185">Reference proteome</keyword>
<evidence type="ECO:0000256" key="1">
    <source>
        <dbReference type="SAM" id="Coils"/>
    </source>
</evidence>
<dbReference type="Proteomes" id="UP000567067">
    <property type="component" value="Unassembled WGS sequence"/>
</dbReference>
<evidence type="ECO:0000313" key="3">
    <source>
        <dbReference type="Proteomes" id="UP000567067"/>
    </source>
</evidence>
<comment type="caution">
    <text evidence="2">The sequence shown here is derived from an EMBL/GenBank/DDBJ whole genome shotgun (WGS) entry which is preliminary data.</text>
</comment>
<gene>
    <name evidence="2" type="ORF">FHR92_000421</name>
</gene>
<name>A0A7W3SPS1_9BACL</name>